<dbReference type="EMBL" id="BKCJ010572516">
    <property type="protein sequence ID" value="GFB19410.1"/>
    <property type="molecule type" value="Genomic_DNA"/>
</dbReference>
<sequence>MKQKDTYARYVDMEYDPSNLVFTKWIALKFYNHLDMDWYTKNALWIYWARGDDEVEYYDEESSDPDDENLIDEDGVAEIFRIETNVSDFETPTCRASKEFNYLLQIDPGVLNKDIDGFRTYKDYKDDWIYEYCNGENFPGAFKVRHALRYQYLEWYEALKDGKLKEEALLNKAIMDGTINEEEETLEETWRKWDEYTTHDHEEIDVYNEEEHNEGCNLFNNTAHNAPI</sequence>
<evidence type="ECO:0000313" key="1">
    <source>
        <dbReference type="EMBL" id="GFB19410.1"/>
    </source>
</evidence>
<accession>A0A699KZR5</accession>
<reference evidence="1" key="1">
    <citation type="journal article" date="2019" name="Sci. Rep.">
        <title>Draft genome of Tanacetum cinerariifolium, the natural source of mosquito coil.</title>
        <authorList>
            <person name="Yamashiro T."/>
            <person name="Shiraishi A."/>
            <person name="Satake H."/>
            <person name="Nakayama K."/>
        </authorList>
    </citation>
    <scope>NUCLEOTIDE SEQUENCE</scope>
</reference>
<gene>
    <name evidence="1" type="ORF">Tci_691381</name>
</gene>
<protein>
    <submittedName>
        <fullName evidence="1">VIER F-box protein 2</fullName>
    </submittedName>
</protein>
<name>A0A699KZR5_TANCI</name>
<proteinExistence type="predicted"/>
<comment type="caution">
    <text evidence="1">The sequence shown here is derived from an EMBL/GenBank/DDBJ whole genome shotgun (WGS) entry which is preliminary data.</text>
</comment>
<dbReference type="AlphaFoldDB" id="A0A699KZR5"/>
<organism evidence="1">
    <name type="scientific">Tanacetum cinerariifolium</name>
    <name type="common">Dalmatian daisy</name>
    <name type="synonym">Chrysanthemum cinerariifolium</name>
    <dbReference type="NCBI Taxonomy" id="118510"/>
    <lineage>
        <taxon>Eukaryota</taxon>
        <taxon>Viridiplantae</taxon>
        <taxon>Streptophyta</taxon>
        <taxon>Embryophyta</taxon>
        <taxon>Tracheophyta</taxon>
        <taxon>Spermatophyta</taxon>
        <taxon>Magnoliopsida</taxon>
        <taxon>eudicotyledons</taxon>
        <taxon>Gunneridae</taxon>
        <taxon>Pentapetalae</taxon>
        <taxon>asterids</taxon>
        <taxon>campanulids</taxon>
        <taxon>Asterales</taxon>
        <taxon>Asteraceae</taxon>
        <taxon>Asteroideae</taxon>
        <taxon>Anthemideae</taxon>
        <taxon>Anthemidinae</taxon>
        <taxon>Tanacetum</taxon>
    </lineage>
</organism>